<comment type="caution">
    <text evidence="7">The sequence shown here is derived from an EMBL/GenBank/DDBJ whole genome shotgun (WGS) entry which is preliminary data.</text>
</comment>
<keyword evidence="8" id="KW-1185">Reference proteome</keyword>
<evidence type="ECO:0000256" key="3">
    <source>
        <dbReference type="ARBA" id="ARBA00023163"/>
    </source>
</evidence>
<keyword evidence="2" id="KW-0238">DNA-binding</keyword>
<reference evidence="7 8" key="1">
    <citation type="journal article" date="2019" name="Int. J. Syst. Evol. Microbiol.">
        <title>The Global Catalogue of Microorganisms (GCM) 10K type strain sequencing project: providing services to taxonomists for standard genome sequencing and annotation.</title>
        <authorList>
            <consortium name="The Broad Institute Genomics Platform"/>
            <consortium name="The Broad Institute Genome Sequencing Center for Infectious Disease"/>
            <person name="Wu L."/>
            <person name="Ma J."/>
        </authorList>
    </citation>
    <scope>NUCLEOTIDE SEQUENCE [LARGE SCALE GENOMIC DNA]</scope>
    <source>
        <strain evidence="7 8">JCM 9933</strain>
    </source>
</reference>
<dbReference type="PROSITE" id="PS50042">
    <property type="entry name" value="CNMP_BINDING_3"/>
    <property type="match status" value="1"/>
</dbReference>
<evidence type="ECO:0000256" key="4">
    <source>
        <dbReference type="SAM" id="MobiDB-lite"/>
    </source>
</evidence>
<dbReference type="Proteomes" id="UP001501588">
    <property type="component" value="Unassembled WGS sequence"/>
</dbReference>
<dbReference type="InterPro" id="IPR050397">
    <property type="entry name" value="Env_Response_Regulators"/>
</dbReference>
<feature type="domain" description="HTH crp-type" evidence="6">
    <location>
        <begin position="191"/>
        <end position="261"/>
    </location>
</feature>
<sequence length="275" mass="29451">MHSESEDPPMSSTTLQARGDRPGTQQHRPVGQTAPPPPAAAPPTGIASLSSLRQLPFFAGVPDEALAALAARARWQVYAPGEVVVDSGDPTDEVFFVAEGAVRVVVRTALGYEAILNDLGAGSFFGELAAIDGVPRSANVTALQRTRVCAVPGPAFMDAALASPVAARRLLRLLASRLRAKDERLLEFMALPVRQRLMAELLRLSRDRGGGERALSPPPQQHVLAARIGTRRETVSREMAEMARSGLLTVGRRAIVLHRPDALQTEIETRLRGPG</sequence>
<gene>
    <name evidence="7" type="ORF">GCM10009416_41450</name>
</gene>
<dbReference type="InterPro" id="IPR000595">
    <property type="entry name" value="cNMP-bd_dom"/>
</dbReference>
<protein>
    <recommendedName>
        <fullName evidence="9">Crp/Fnr family transcriptional regulator</fullName>
    </recommendedName>
</protein>
<keyword evidence="1" id="KW-0805">Transcription regulation</keyword>
<feature type="region of interest" description="Disordered" evidence="4">
    <location>
        <begin position="1"/>
        <end position="46"/>
    </location>
</feature>
<organism evidence="7 8">
    <name type="scientific">Craurococcus roseus</name>
    <dbReference type="NCBI Taxonomy" id="77585"/>
    <lineage>
        <taxon>Bacteria</taxon>
        <taxon>Pseudomonadati</taxon>
        <taxon>Pseudomonadota</taxon>
        <taxon>Alphaproteobacteria</taxon>
        <taxon>Acetobacterales</taxon>
        <taxon>Acetobacteraceae</taxon>
        <taxon>Craurococcus</taxon>
    </lineage>
</organism>
<dbReference type="Pfam" id="PF13545">
    <property type="entry name" value="HTH_Crp_2"/>
    <property type="match status" value="1"/>
</dbReference>
<accession>A0ABN1FW06</accession>
<dbReference type="PANTHER" id="PTHR24567">
    <property type="entry name" value="CRP FAMILY TRANSCRIPTIONAL REGULATORY PROTEIN"/>
    <property type="match status" value="1"/>
</dbReference>
<dbReference type="Pfam" id="PF00027">
    <property type="entry name" value="cNMP_binding"/>
    <property type="match status" value="1"/>
</dbReference>
<dbReference type="EMBL" id="BAAAFZ010000069">
    <property type="protein sequence ID" value="GAA0598993.1"/>
    <property type="molecule type" value="Genomic_DNA"/>
</dbReference>
<dbReference type="InterPro" id="IPR036390">
    <property type="entry name" value="WH_DNA-bd_sf"/>
</dbReference>
<dbReference type="CDD" id="cd00038">
    <property type="entry name" value="CAP_ED"/>
    <property type="match status" value="1"/>
</dbReference>
<dbReference type="Gene3D" id="2.60.120.10">
    <property type="entry name" value="Jelly Rolls"/>
    <property type="match status" value="1"/>
</dbReference>
<dbReference type="InterPro" id="IPR014710">
    <property type="entry name" value="RmlC-like_jellyroll"/>
</dbReference>
<dbReference type="Gene3D" id="1.10.10.10">
    <property type="entry name" value="Winged helix-like DNA-binding domain superfamily/Winged helix DNA-binding domain"/>
    <property type="match status" value="1"/>
</dbReference>
<keyword evidence="3" id="KW-0804">Transcription</keyword>
<dbReference type="InterPro" id="IPR018490">
    <property type="entry name" value="cNMP-bd_dom_sf"/>
</dbReference>
<dbReference type="SUPFAM" id="SSF46785">
    <property type="entry name" value="Winged helix' DNA-binding domain"/>
    <property type="match status" value="1"/>
</dbReference>
<name>A0ABN1FW06_9PROT</name>
<evidence type="ECO:0000256" key="1">
    <source>
        <dbReference type="ARBA" id="ARBA00023015"/>
    </source>
</evidence>
<dbReference type="PANTHER" id="PTHR24567:SF74">
    <property type="entry name" value="HTH-TYPE TRANSCRIPTIONAL REGULATOR ARCR"/>
    <property type="match status" value="1"/>
</dbReference>
<evidence type="ECO:0008006" key="9">
    <source>
        <dbReference type="Google" id="ProtNLM"/>
    </source>
</evidence>
<dbReference type="InterPro" id="IPR036388">
    <property type="entry name" value="WH-like_DNA-bd_sf"/>
</dbReference>
<dbReference type="SMART" id="SM00100">
    <property type="entry name" value="cNMP"/>
    <property type="match status" value="1"/>
</dbReference>
<evidence type="ECO:0000313" key="8">
    <source>
        <dbReference type="Proteomes" id="UP001501588"/>
    </source>
</evidence>
<evidence type="ECO:0000313" key="7">
    <source>
        <dbReference type="EMBL" id="GAA0598993.1"/>
    </source>
</evidence>
<dbReference type="PROSITE" id="PS51063">
    <property type="entry name" value="HTH_CRP_2"/>
    <property type="match status" value="1"/>
</dbReference>
<evidence type="ECO:0000256" key="2">
    <source>
        <dbReference type="ARBA" id="ARBA00023125"/>
    </source>
</evidence>
<proteinExistence type="predicted"/>
<dbReference type="InterPro" id="IPR012318">
    <property type="entry name" value="HTH_CRP"/>
</dbReference>
<dbReference type="SMART" id="SM00419">
    <property type="entry name" value="HTH_CRP"/>
    <property type="match status" value="1"/>
</dbReference>
<evidence type="ECO:0000259" key="5">
    <source>
        <dbReference type="PROSITE" id="PS50042"/>
    </source>
</evidence>
<dbReference type="SUPFAM" id="SSF51206">
    <property type="entry name" value="cAMP-binding domain-like"/>
    <property type="match status" value="1"/>
</dbReference>
<feature type="domain" description="Cyclic nucleotide-binding" evidence="5">
    <location>
        <begin position="57"/>
        <end position="177"/>
    </location>
</feature>
<evidence type="ECO:0000259" key="6">
    <source>
        <dbReference type="PROSITE" id="PS51063"/>
    </source>
</evidence>